<protein>
    <recommendedName>
        <fullName evidence="3 5">Regulatory protein RecX</fullName>
    </recommendedName>
</protein>
<feature type="domain" description="RecX second three-helical" evidence="6">
    <location>
        <begin position="59"/>
        <end position="98"/>
    </location>
</feature>
<comment type="function">
    <text evidence="5">Modulates RecA activity.</text>
</comment>
<dbReference type="PANTHER" id="PTHR33602">
    <property type="entry name" value="REGULATORY PROTEIN RECX FAMILY PROTEIN"/>
    <property type="match status" value="1"/>
</dbReference>
<dbReference type="InterPro" id="IPR053924">
    <property type="entry name" value="RecX_HTH_2nd"/>
</dbReference>
<comment type="caution">
    <text evidence="8">The sequence shown here is derived from an EMBL/GenBank/DDBJ whole genome shotgun (WGS) entry which is preliminary data.</text>
</comment>
<dbReference type="AlphaFoldDB" id="A0A2M8GM78"/>
<dbReference type="GO" id="GO:0005737">
    <property type="term" value="C:cytoplasm"/>
    <property type="evidence" value="ECO:0007669"/>
    <property type="project" value="UniProtKB-SubCell"/>
</dbReference>
<sequence length="162" mass="19630">MLDEDLQPLLNKAYFYLKFRPRTAWEMRRYLYKKIEKTHWSRSDADKIINHLLGLGLLDDKKFIEIFIEERKNLKPKGKFVLKQELIKHGIDKQLIDDYFERTPFNEEDLAEKALYHHWSRLKDLPVEKRLQKASQFLFRRGFPFALAKKTLEKLNNKFSSQ</sequence>
<dbReference type="EMBL" id="PFQK01000057">
    <property type="protein sequence ID" value="PJC81654.1"/>
    <property type="molecule type" value="Genomic_DNA"/>
</dbReference>
<proteinExistence type="inferred from homology"/>
<evidence type="ECO:0000313" key="9">
    <source>
        <dbReference type="Proteomes" id="UP000229370"/>
    </source>
</evidence>
<evidence type="ECO:0000256" key="2">
    <source>
        <dbReference type="ARBA" id="ARBA00009695"/>
    </source>
</evidence>
<feature type="domain" description="RecX third three-helical" evidence="7">
    <location>
        <begin position="107"/>
        <end position="150"/>
    </location>
</feature>
<dbReference type="InterPro" id="IPR036388">
    <property type="entry name" value="WH-like_DNA-bd_sf"/>
</dbReference>
<evidence type="ECO:0000256" key="3">
    <source>
        <dbReference type="ARBA" id="ARBA00018111"/>
    </source>
</evidence>
<dbReference type="Pfam" id="PF21981">
    <property type="entry name" value="RecX_HTH3"/>
    <property type="match status" value="1"/>
</dbReference>
<gene>
    <name evidence="5" type="primary">recX</name>
    <name evidence="8" type="ORF">CO007_03575</name>
</gene>
<evidence type="ECO:0000259" key="7">
    <source>
        <dbReference type="Pfam" id="PF21981"/>
    </source>
</evidence>
<dbReference type="Proteomes" id="UP000229370">
    <property type="component" value="Unassembled WGS sequence"/>
</dbReference>
<dbReference type="Gene3D" id="1.10.10.10">
    <property type="entry name" value="Winged helix-like DNA-binding domain superfamily/Winged helix DNA-binding domain"/>
    <property type="match status" value="3"/>
</dbReference>
<evidence type="ECO:0000256" key="5">
    <source>
        <dbReference type="HAMAP-Rule" id="MF_01114"/>
    </source>
</evidence>
<keyword evidence="4 5" id="KW-0963">Cytoplasm</keyword>
<organism evidence="8 9">
    <name type="scientific">Candidatus Roizmanbacteria bacterium CG_4_8_14_3_um_filter_36_10</name>
    <dbReference type="NCBI Taxonomy" id="1974834"/>
    <lineage>
        <taxon>Bacteria</taxon>
        <taxon>Candidatus Roizmaniibacteriota</taxon>
    </lineage>
</organism>
<evidence type="ECO:0000313" key="8">
    <source>
        <dbReference type="EMBL" id="PJC81654.1"/>
    </source>
</evidence>
<evidence type="ECO:0000256" key="1">
    <source>
        <dbReference type="ARBA" id="ARBA00004496"/>
    </source>
</evidence>
<evidence type="ECO:0000256" key="4">
    <source>
        <dbReference type="ARBA" id="ARBA00022490"/>
    </source>
</evidence>
<name>A0A2M8GM78_9BACT</name>
<comment type="similarity">
    <text evidence="2 5">Belongs to the RecX family.</text>
</comment>
<dbReference type="InterPro" id="IPR053925">
    <property type="entry name" value="RecX_HTH_3rd"/>
</dbReference>
<dbReference type="GO" id="GO:0006282">
    <property type="term" value="P:regulation of DNA repair"/>
    <property type="evidence" value="ECO:0007669"/>
    <property type="project" value="UniProtKB-UniRule"/>
</dbReference>
<dbReference type="Pfam" id="PF02631">
    <property type="entry name" value="RecX_HTH2"/>
    <property type="match status" value="1"/>
</dbReference>
<dbReference type="PANTHER" id="PTHR33602:SF1">
    <property type="entry name" value="REGULATORY PROTEIN RECX FAMILY PROTEIN"/>
    <property type="match status" value="1"/>
</dbReference>
<dbReference type="InterPro" id="IPR003783">
    <property type="entry name" value="Regulatory_RecX"/>
</dbReference>
<comment type="subcellular location">
    <subcellularLocation>
        <location evidence="1 5">Cytoplasm</location>
    </subcellularLocation>
</comment>
<dbReference type="HAMAP" id="MF_01114">
    <property type="entry name" value="RecX"/>
    <property type="match status" value="1"/>
</dbReference>
<accession>A0A2M8GM78</accession>
<evidence type="ECO:0000259" key="6">
    <source>
        <dbReference type="Pfam" id="PF02631"/>
    </source>
</evidence>
<reference evidence="9" key="1">
    <citation type="submission" date="2017-09" db="EMBL/GenBank/DDBJ databases">
        <title>Depth-based differentiation of microbial function through sediment-hosted aquifers and enrichment of novel symbionts in the deep terrestrial subsurface.</title>
        <authorList>
            <person name="Probst A.J."/>
            <person name="Ladd B."/>
            <person name="Jarett J.K."/>
            <person name="Geller-Mcgrath D.E."/>
            <person name="Sieber C.M.K."/>
            <person name="Emerson J.B."/>
            <person name="Anantharaman K."/>
            <person name="Thomas B.C."/>
            <person name="Malmstrom R."/>
            <person name="Stieglmeier M."/>
            <person name="Klingl A."/>
            <person name="Woyke T."/>
            <person name="Ryan C.M."/>
            <person name="Banfield J.F."/>
        </authorList>
    </citation>
    <scope>NUCLEOTIDE SEQUENCE [LARGE SCALE GENOMIC DNA]</scope>
</reference>